<feature type="signal peptide" evidence="1">
    <location>
        <begin position="1"/>
        <end position="19"/>
    </location>
</feature>
<evidence type="ECO:0000313" key="4">
    <source>
        <dbReference type="Proteomes" id="UP000001514"/>
    </source>
</evidence>
<dbReference type="InterPro" id="IPR036426">
    <property type="entry name" value="Bulb-type_lectin_dom_sf"/>
</dbReference>
<sequence length="274" mass="30373">MLVLLLFLWTIFFPSSCLCVRFDVATGLGILNLQQVIAMQVRIRYFLINEIHPDRFYGPQTWSTTLQIDHNLYCIVGLTLFSQAADGSCNLAPSPMMTQGSHLRAAFNFLVDQVGGLARMYGYSHIIATSGRVSINYLTIYTTQPQGHLASHSLPFEGVYNLSQLNPTLNSTRDLYDQNDCYPFRSGMMSGERGELGSDLYSGSRLVSPNGFYELVLEYNCNLVLLARGWKELWSSSTAGKGVGCVLTLQRDGNLVLVGGDGRASLHTWNQFGA</sequence>
<dbReference type="InterPro" id="IPR001480">
    <property type="entry name" value="Bulb-type_lectin_dom"/>
</dbReference>
<dbReference type="SUPFAM" id="SSF51110">
    <property type="entry name" value="alpha-D-mannose-specific plant lectins"/>
    <property type="match status" value="1"/>
</dbReference>
<dbReference type="KEGG" id="smo:SELMODRAFT_412593"/>
<evidence type="ECO:0000313" key="3">
    <source>
        <dbReference type="EMBL" id="EFJ27017.1"/>
    </source>
</evidence>
<keyword evidence="1" id="KW-0732">Signal</keyword>
<evidence type="ECO:0000256" key="1">
    <source>
        <dbReference type="SAM" id="SignalP"/>
    </source>
</evidence>
<dbReference type="Gene3D" id="2.90.10.10">
    <property type="entry name" value="Bulb-type lectin domain"/>
    <property type="match status" value="1"/>
</dbReference>
<feature type="chain" id="PRO_5003121917" description="Bulb-type lectin domain-containing protein" evidence="1">
    <location>
        <begin position="20"/>
        <end position="274"/>
    </location>
</feature>
<keyword evidence="4" id="KW-1185">Reference proteome</keyword>
<dbReference type="AlphaFoldDB" id="D8RLZ8"/>
<dbReference type="PROSITE" id="PS50927">
    <property type="entry name" value="BULB_LECTIN"/>
    <property type="match status" value="1"/>
</dbReference>
<dbReference type="Proteomes" id="UP000001514">
    <property type="component" value="Unassembled WGS sequence"/>
</dbReference>
<accession>D8RLZ8</accession>
<name>D8RLZ8_SELML</name>
<dbReference type="Gramene" id="EFJ27017">
    <property type="protein sequence ID" value="EFJ27017"/>
    <property type="gene ID" value="SELMODRAFT_412593"/>
</dbReference>
<feature type="domain" description="Bulb-type lectin" evidence="2">
    <location>
        <begin position="191"/>
        <end position="274"/>
    </location>
</feature>
<gene>
    <name evidence="3" type="ORF">SELMODRAFT_412593</name>
</gene>
<organism evidence="4">
    <name type="scientific">Selaginella moellendorffii</name>
    <name type="common">Spikemoss</name>
    <dbReference type="NCBI Taxonomy" id="88036"/>
    <lineage>
        <taxon>Eukaryota</taxon>
        <taxon>Viridiplantae</taxon>
        <taxon>Streptophyta</taxon>
        <taxon>Embryophyta</taxon>
        <taxon>Tracheophyta</taxon>
        <taxon>Lycopodiopsida</taxon>
        <taxon>Selaginellales</taxon>
        <taxon>Selaginellaceae</taxon>
        <taxon>Selaginella</taxon>
    </lineage>
</organism>
<protein>
    <recommendedName>
        <fullName evidence="2">Bulb-type lectin domain-containing protein</fullName>
    </recommendedName>
</protein>
<evidence type="ECO:0000259" key="2">
    <source>
        <dbReference type="PROSITE" id="PS50927"/>
    </source>
</evidence>
<reference evidence="3 4" key="1">
    <citation type="journal article" date="2011" name="Science">
        <title>The Selaginella genome identifies genetic changes associated with the evolution of vascular plants.</title>
        <authorList>
            <person name="Banks J.A."/>
            <person name="Nishiyama T."/>
            <person name="Hasebe M."/>
            <person name="Bowman J.L."/>
            <person name="Gribskov M."/>
            <person name="dePamphilis C."/>
            <person name="Albert V.A."/>
            <person name="Aono N."/>
            <person name="Aoyama T."/>
            <person name="Ambrose B.A."/>
            <person name="Ashton N.W."/>
            <person name="Axtell M.J."/>
            <person name="Barker E."/>
            <person name="Barker M.S."/>
            <person name="Bennetzen J.L."/>
            <person name="Bonawitz N.D."/>
            <person name="Chapple C."/>
            <person name="Cheng C."/>
            <person name="Correa L.G."/>
            <person name="Dacre M."/>
            <person name="DeBarry J."/>
            <person name="Dreyer I."/>
            <person name="Elias M."/>
            <person name="Engstrom E.M."/>
            <person name="Estelle M."/>
            <person name="Feng L."/>
            <person name="Finet C."/>
            <person name="Floyd S.K."/>
            <person name="Frommer W.B."/>
            <person name="Fujita T."/>
            <person name="Gramzow L."/>
            <person name="Gutensohn M."/>
            <person name="Harholt J."/>
            <person name="Hattori M."/>
            <person name="Heyl A."/>
            <person name="Hirai T."/>
            <person name="Hiwatashi Y."/>
            <person name="Ishikawa M."/>
            <person name="Iwata M."/>
            <person name="Karol K.G."/>
            <person name="Koehler B."/>
            <person name="Kolukisaoglu U."/>
            <person name="Kubo M."/>
            <person name="Kurata T."/>
            <person name="Lalonde S."/>
            <person name="Li K."/>
            <person name="Li Y."/>
            <person name="Litt A."/>
            <person name="Lyons E."/>
            <person name="Manning G."/>
            <person name="Maruyama T."/>
            <person name="Michael T.P."/>
            <person name="Mikami K."/>
            <person name="Miyazaki S."/>
            <person name="Morinaga S."/>
            <person name="Murata T."/>
            <person name="Mueller-Roeber B."/>
            <person name="Nelson D.R."/>
            <person name="Obara M."/>
            <person name="Oguri Y."/>
            <person name="Olmstead R.G."/>
            <person name="Onodera N."/>
            <person name="Petersen B.L."/>
            <person name="Pils B."/>
            <person name="Prigge M."/>
            <person name="Rensing S.A."/>
            <person name="Riano-Pachon D.M."/>
            <person name="Roberts A.W."/>
            <person name="Sato Y."/>
            <person name="Scheller H.V."/>
            <person name="Schulz B."/>
            <person name="Schulz C."/>
            <person name="Shakirov E.V."/>
            <person name="Shibagaki N."/>
            <person name="Shinohara N."/>
            <person name="Shippen D.E."/>
            <person name="Soerensen I."/>
            <person name="Sotooka R."/>
            <person name="Sugimoto N."/>
            <person name="Sugita M."/>
            <person name="Sumikawa N."/>
            <person name="Tanurdzic M."/>
            <person name="Theissen G."/>
            <person name="Ulvskov P."/>
            <person name="Wakazuki S."/>
            <person name="Weng J.K."/>
            <person name="Willats W.W."/>
            <person name="Wipf D."/>
            <person name="Wolf P.G."/>
            <person name="Yang L."/>
            <person name="Zimmer A.D."/>
            <person name="Zhu Q."/>
            <person name="Mitros T."/>
            <person name="Hellsten U."/>
            <person name="Loque D."/>
            <person name="Otillar R."/>
            <person name="Salamov A."/>
            <person name="Schmutz J."/>
            <person name="Shapiro H."/>
            <person name="Lindquist E."/>
            <person name="Lucas S."/>
            <person name="Rokhsar D."/>
            <person name="Grigoriev I.V."/>
        </authorList>
    </citation>
    <scope>NUCLEOTIDE SEQUENCE [LARGE SCALE GENOMIC DNA]</scope>
</reference>
<proteinExistence type="predicted"/>
<dbReference type="HOGENOM" id="CLU_066114_0_0_1"/>
<dbReference type="InParanoid" id="D8RLZ8"/>
<dbReference type="EMBL" id="GL377583">
    <property type="protein sequence ID" value="EFJ27017.1"/>
    <property type="molecule type" value="Genomic_DNA"/>
</dbReference>